<dbReference type="GO" id="GO:0005975">
    <property type="term" value="P:carbohydrate metabolic process"/>
    <property type="evidence" value="ECO:0007669"/>
    <property type="project" value="InterPro"/>
</dbReference>
<dbReference type="KEGG" id="lbt:AYR52_10550"/>
<evidence type="ECO:0000256" key="2">
    <source>
        <dbReference type="ARBA" id="ARBA00022676"/>
    </source>
</evidence>
<dbReference type="Gene3D" id="2.60.420.10">
    <property type="entry name" value="Maltose phosphorylase, domain 3"/>
    <property type="match status" value="1"/>
</dbReference>
<dbReference type="Gene3D" id="1.50.10.10">
    <property type="match status" value="1"/>
</dbReference>
<dbReference type="InterPro" id="IPR037018">
    <property type="entry name" value="GH65_N"/>
</dbReference>
<dbReference type="GO" id="GO:0004553">
    <property type="term" value="F:hydrolase activity, hydrolyzing O-glycosyl compounds"/>
    <property type="evidence" value="ECO:0007669"/>
    <property type="project" value="TreeGrafter"/>
</dbReference>
<dbReference type="SUPFAM" id="SSF74650">
    <property type="entry name" value="Galactose mutarotase-like"/>
    <property type="match status" value="1"/>
</dbReference>
<dbReference type="RefSeq" id="WP_068225962.1">
    <property type="nucleotide sequence ID" value="NZ_CP014623.1"/>
</dbReference>
<dbReference type="InterPro" id="IPR008928">
    <property type="entry name" value="6-hairpin_glycosidase_sf"/>
</dbReference>
<evidence type="ECO:0000313" key="7">
    <source>
        <dbReference type="EMBL" id="ANK61780.1"/>
    </source>
</evidence>
<proteinExistence type="inferred from homology"/>
<feature type="domain" description="Glycoside hydrolase family 65 central catalytic" evidence="4">
    <location>
        <begin position="323"/>
        <end position="684"/>
    </location>
</feature>
<gene>
    <name evidence="7" type="ORF">AYR53_02755</name>
</gene>
<dbReference type="Gene3D" id="2.70.98.40">
    <property type="entry name" value="Glycoside hydrolase, family 65, N-terminal domain"/>
    <property type="match status" value="1"/>
</dbReference>
<dbReference type="Proteomes" id="UP000078582">
    <property type="component" value="Chromosome"/>
</dbReference>
<dbReference type="OrthoDB" id="9758855at2"/>
<dbReference type="AlphaFoldDB" id="A0A192H097"/>
<dbReference type="STRING" id="375175.AYR53_02755"/>
<evidence type="ECO:0000256" key="3">
    <source>
        <dbReference type="ARBA" id="ARBA00022679"/>
    </source>
</evidence>
<evidence type="ECO:0000313" key="8">
    <source>
        <dbReference type="Proteomes" id="UP000078582"/>
    </source>
</evidence>
<dbReference type="Pfam" id="PF03636">
    <property type="entry name" value="Glyco_hydro_65N"/>
    <property type="match status" value="1"/>
</dbReference>
<dbReference type="EMBL" id="CP014873">
    <property type="protein sequence ID" value="ANK61780.1"/>
    <property type="molecule type" value="Genomic_DNA"/>
</dbReference>
<sequence length="770" mass="88636">MAIDDQYQIHLQKLTNKEQPVTETIYALGNGHMGVRASNPLQGNSDHYEGNPGLFVNGFYDLSPITYGERYFGYPRNNQTIAQLPDPRFLILEIDGVRSDQTPFRVETIDKNLDMETGLLVETFRITTPKQKMLTLTLQSFMSQSDYHLYVVRYEIRALNFSGKVTLLKQHNYVNQSIPNSNEDVRRAQRHNPLGQVYMPADSPTMLIETQKSQLGILMMFHYLGSDPRMKMVSRNNIPCYEVQLDLTPGKLEQFAFGYSLGNIHALMTVEMGPDFYIKKTLERFHEQNFAKLFEASANHMRHFWQDSDIVIDGDPTLQRGIRFNLFHLYQAAGRDSVTDVPAKGVTGPGYEGHYFWDTEMYMLPFFIYTQPEIAKALLTYRFSILDEARQHAREMGIENGVLYPWRTINGEEASAYYPAGTAQVHINADIAYATDLYIQVTQDMDFLENYGFEMIVSTARFWLAFGNYGEQGKQKNKFVINAVTGPDEYTALVDNNYYTNRMAQNNLFIAVKYAKQLQKENPTKLADLGVNEEEIVAFQTAANKMYLPYDDDLQIKMQDDSSPNRPVFDIANEPRENFPLLLHYHPLVLYRYRVNKQADTLMSDFLFPFDQDEPQLQRDYDYYEKITTHDSSLSRAIFSVLANRIHNPEKAYNYFMDTALMDLTDLQGNSADGIHAANMGGTWLSLIYGFAGMHAGINGLTFDPQFPSEWLFLSFKVKYHKRQIKVAIQRQEVTFTLLVGKPINIFYREQEVELVNSTPVIIHLTGLQV</sequence>
<protein>
    <submittedName>
        <fullName evidence="7">Kojibiose phosphorylase</fullName>
    </submittedName>
</protein>
<evidence type="ECO:0000259" key="4">
    <source>
        <dbReference type="Pfam" id="PF03632"/>
    </source>
</evidence>
<dbReference type="GO" id="GO:0016757">
    <property type="term" value="F:glycosyltransferase activity"/>
    <property type="evidence" value="ECO:0007669"/>
    <property type="project" value="UniProtKB-KW"/>
</dbReference>
<evidence type="ECO:0000256" key="1">
    <source>
        <dbReference type="ARBA" id="ARBA00006768"/>
    </source>
</evidence>
<dbReference type="InterPro" id="IPR005196">
    <property type="entry name" value="Glyco_hydro_65_N"/>
</dbReference>
<evidence type="ECO:0000259" key="5">
    <source>
        <dbReference type="Pfam" id="PF03633"/>
    </source>
</evidence>
<dbReference type="InterPro" id="IPR012341">
    <property type="entry name" value="6hp_glycosidase-like_sf"/>
</dbReference>
<organism evidence="7 8">
    <name type="scientific">Loigolactobacillus backii</name>
    <dbReference type="NCBI Taxonomy" id="375175"/>
    <lineage>
        <taxon>Bacteria</taxon>
        <taxon>Bacillati</taxon>
        <taxon>Bacillota</taxon>
        <taxon>Bacilli</taxon>
        <taxon>Lactobacillales</taxon>
        <taxon>Lactobacillaceae</taxon>
        <taxon>Loigolactobacillus</taxon>
    </lineage>
</organism>
<keyword evidence="2" id="KW-0328">Glycosyltransferase</keyword>
<dbReference type="Pfam" id="PF03632">
    <property type="entry name" value="Glyco_hydro_65m"/>
    <property type="match status" value="1"/>
</dbReference>
<dbReference type="GO" id="GO:0030246">
    <property type="term" value="F:carbohydrate binding"/>
    <property type="evidence" value="ECO:0007669"/>
    <property type="project" value="InterPro"/>
</dbReference>
<dbReference type="PANTHER" id="PTHR11051">
    <property type="entry name" value="GLYCOSYL HYDROLASE-RELATED"/>
    <property type="match status" value="1"/>
</dbReference>
<dbReference type="PIRSF" id="PIRSF036289">
    <property type="entry name" value="Glycosyl_hydrolase_malt_phosph"/>
    <property type="match status" value="1"/>
</dbReference>
<dbReference type="Pfam" id="PF03633">
    <property type="entry name" value="Glyco_hydro_65C"/>
    <property type="match status" value="1"/>
</dbReference>
<dbReference type="InterPro" id="IPR011013">
    <property type="entry name" value="Gal_mutarotase_sf_dom"/>
</dbReference>
<comment type="similarity">
    <text evidence="1">Belongs to the glycosyl hydrolase 65 family.</text>
</comment>
<feature type="domain" description="Glycoside hydrolase family 65 C-terminal" evidence="5">
    <location>
        <begin position="699"/>
        <end position="755"/>
    </location>
</feature>
<evidence type="ECO:0000259" key="6">
    <source>
        <dbReference type="Pfam" id="PF03636"/>
    </source>
</evidence>
<keyword evidence="8" id="KW-1185">Reference proteome</keyword>
<reference evidence="7 8" key="1">
    <citation type="submission" date="2016-03" db="EMBL/GenBank/DDBJ databases">
        <title>Pediococcus and Lactobacillus from brewery environment - whole genome sequencing and assembly.</title>
        <authorList>
            <person name="Behr J."/>
            <person name="Geissler A.J."/>
            <person name="Vogel R.F."/>
        </authorList>
    </citation>
    <scope>NUCLEOTIDE SEQUENCE [LARGE SCALE GENOMIC DNA]</scope>
    <source>
        <strain evidence="7 8">TMW 1.1989</strain>
    </source>
</reference>
<name>A0A192H097_9LACO</name>
<dbReference type="GeneID" id="42981157"/>
<feature type="domain" description="Glycoside hydrolase family 65 N-terminal" evidence="6">
    <location>
        <begin position="13"/>
        <end position="227"/>
    </location>
</feature>
<dbReference type="PANTHER" id="PTHR11051:SF8">
    <property type="entry name" value="PROTEIN-GLUCOSYLGALACTOSYLHYDROXYLYSINE GLUCOSIDASE"/>
    <property type="match status" value="1"/>
</dbReference>
<accession>A0A192H097</accession>
<dbReference type="InterPro" id="IPR017045">
    <property type="entry name" value="Malt_Pase/Glycosyl_Hdrlase"/>
</dbReference>
<dbReference type="InterPro" id="IPR005194">
    <property type="entry name" value="Glyco_hydro_65_C"/>
</dbReference>
<keyword evidence="3" id="KW-0808">Transferase</keyword>
<dbReference type="InterPro" id="IPR005195">
    <property type="entry name" value="Glyco_hydro_65_M"/>
</dbReference>
<dbReference type="SUPFAM" id="SSF48208">
    <property type="entry name" value="Six-hairpin glycosidases"/>
    <property type="match status" value="1"/>
</dbReference>